<keyword evidence="10" id="KW-1185">Reference proteome</keyword>
<dbReference type="EMBL" id="VHSG01000019">
    <property type="protein sequence ID" value="TQV72615.1"/>
    <property type="molecule type" value="Genomic_DNA"/>
</dbReference>
<dbReference type="InterPro" id="IPR050597">
    <property type="entry name" value="Cytochrome_c_Oxidase_Subunit"/>
</dbReference>
<dbReference type="Gene3D" id="1.10.760.10">
    <property type="entry name" value="Cytochrome c-like domain"/>
    <property type="match status" value="1"/>
</dbReference>
<dbReference type="OrthoDB" id="9796421at2"/>
<evidence type="ECO:0000256" key="4">
    <source>
        <dbReference type="ARBA" id="ARBA00022982"/>
    </source>
</evidence>
<feature type="chain" id="PRO_5022020916" evidence="7">
    <location>
        <begin position="31"/>
        <end position="109"/>
    </location>
</feature>
<proteinExistence type="predicted"/>
<dbReference type="Pfam" id="PF00034">
    <property type="entry name" value="Cytochrom_C"/>
    <property type="match status" value="1"/>
</dbReference>
<gene>
    <name evidence="9" type="ORF">FKG94_18140</name>
</gene>
<accession>A0A545T608</accession>
<keyword evidence="2 6" id="KW-0349">Heme</keyword>
<dbReference type="InterPro" id="IPR036909">
    <property type="entry name" value="Cyt_c-like_dom_sf"/>
</dbReference>
<evidence type="ECO:0000259" key="8">
    <source>
        <dbReference type="PROSITE" id="PS51007"/>
    </source>
</evidence>
<evidence type="ECO:0000256" key="2">
    <source>
        <dbReference type="ARBA" id="ARBA00022617"/>
    </source>
</evidence>
<evidence type="ECO:0000313" key="9">
    <source>
        <dbReference type="EMBL" id="TQV72615.1"/>
    </source>
</evidence>
<protein>
    <submittedName>
        <fullName evidence="9">Cytochrome c</fullName>
    </submittedName>
</protein>
<sequence length="109" mass="11540">MMKRCISVLNRLVVLSTFVGFAAMSGVAVAGDAAAGKAKSGTCVACHGPKGISPNDIWPNLAGQKKGYLVKQMKAFRDGQRKDPVMSPMAAGLSDKDIENLAAYYSEMK</sequence>
<reference evidence="9 10" key="1">
    <citation type="submission" date="2019-06" db="EMBL/GenBank/DDBJ databases">
        <title>Whole genome sequence for Cellvibrionaceae sp. R142.</title>
        <authorList>
            <person name="Wang G."/>
        </authorList>
    </citation>
    <scope>NUCLEOTIDE SEQUENCE [LARGE SCALE GENOMIC DNA]</scope>
    <source>
        <strain evidence="9 10">R142</strain>
    </source>
</reference>
<dbReference type="InterPro" id="IPR009056">
    <property type="entry name" value="Cyt_c-like_dom"/>
</dbReference>
<keyword evidence="4" id="KW-0249">Electron transport</keyword>
<dbReference type="PROSITE" id="PS51007">
    <property type="entry name" value="CYTC"/>
    <property type="match status" value="1"/>
</dbReference>
<keyword evidence="3 6" id="KW-0479">Metal-binding</keyword>
<keyword evidence="1" id="KW-0813">Transport</keyword>
<evidence type="ECO:0000256" key="5">
    <source>
        <dbReference type="ARBA" id="ARBA00023004"/>
    </source>
</evidence>
<dbReference type="PANTHER" id="PTHR33751">
    <property type="entry name" value="CBB3-TYPE CYTOCHROME C OXIDASE SUBUNIT FIXP"/>
    <property type="match status" value="1"/>
</dbReference>
<keyword evidence="5 6" id="KW-0408">Iron</keyword>
<evidence type="ECO:0000313" key="10">
    <source>
        <dbReference type="Proteomes" id="UP000319732"/>
    </source>
</evidence>
<dbReference type="GO" id="GO:0020037">
    <property type="term" value="F:heme binding"/>
    <property type="evidence" value="ECO:0007669"/>
    <property type="project" value="InterPro"/>
</dbReference>
<name>A0A545T608_9GAMM</name>
<evidence type="ECO:0000256" key="6">
    <source>
        <dbReference type="PROSITE-ProRule" id="PRU00433"/>
    </source>
</evidence>
<keyword evidence="7" id="KW-0732">Signal</keyword>
<comment type="caution">
    <text evidence="9">The sequence shown here is derived from an EMBL/GenBank/DDBJ whole genome shotgun (WGS) entry which is preliminary data.</text>
</comment>
<dbReference type="GO" id="GO:0009055">
    <property type="term" value="F:electron transfer activity"/>
    <property type="evidence" value="ECO:0007669"/>
    <property type="project" value="InterPro"/>
</dbReference>
<dbReference type="Proteomes" id="UP000319732">
    <property type="component" value="Unassembled WGS sequence"/>
</dbReference>
<evidence type="ECO:0000256" key="3">
    <source>
        <dbReference type="ARBA" id="ARBA00022723"/>
    </source>
</evidence>
<dbReference type="SUPFAM" id="SSF46626">
    <property type="entry name" value="Cytochrome c"/>
    <property type="match status" value="1"/>
</dbReference>
<evidence type="ECO:0000256" key="1">
    <source>
        <dbReference type="ARBA" id="ARBA00022448"/>
    </source>
</evidence>
<evidence type="ECO:0000256" key="7">
    <source>
        <dbReference type="SAM" id="SignalP"/>
    </source>
</evidence>
<dbReference type="AlphaFoldDB" id="A0A545T608"/>
<feature type="signal peptide" evidence="7">
    <location>
        <begin position="1"/>
        <end position="30"/>
    </location>
</feature>
<dbReference type="GO" id="GO:0046872">
    <property type="term" value="F:metal ion binding"/>
    <property type="evidence" value="ECO:0007669"/>
    <property type="project" value="UniProtKB-KW"/>
</dbReference>
<organism evidence="9 10">
    <name type="scientific">Exilibacterium tricleocarpae</name>
    <dbReference type="NCBI Taxonomy" id="2591008"/>
    <lineage>
        <taxon>Bacteria</taxon>
        <taxon>Pseudomonadati</taxon>
        <taxon>Pseudomonadota</taxon>
        <taxon>Gammaproteobacteria</taxon>
        <taxon>Cellvibrionales</taxon>
        <taxon>Cellvibrionaceae</taxon>
        <taxon>Exilibacterium</taxon>
    </lineage>
</organism>
<dbReference type="PANTHER" id="PTHR33751:SF9">
    <property type="entry name" value="CYTOCHROME C4"/>
    <property type="match status" value="1"/>
</dbReference>
<feature type="domain" description="Cytochrome c" evidence="8">
    <location>
        <begin position="31"/>
        <end position="109"/>
    </location>
</feature>